<protein>
    <recommendedName>
        <fullName evidence="4">TIGR04222 domain-containing membrane protein</fullName>
    </recommendedName>
</protein>
<dbReference type="NCBIfam" id="TIGR04222">
    <property type="entry name" value="near_uncomplex"/>
    <property type="match status" value="1"/>
</dbReference>
<reference evidence="2 3" key="1">
    <citation type="submission" date="2021-01" db="EMBL/GenBank/DDBJ databases">
        <title>Whole genome shotgun sequence of Planotetraspora mira NBRC 15435.</title>
        <authorList>
            <person name="Komaki H."/>
            <person name="Tamura T."/>
        </authorList>
    </citation>
    <scope>NUCLEOTIDE SEQUENCE [LARGE SCALE GENOMIC DNA]</scope>
    <source>
        <strain evidence="2 3">NBRC 15435</strain>
    </source>
</reference>
<dbReference type="RefSeq" id="WP_203957586.1">
    <property type="nucleotide sequence ID" value="NZ_BOOO01000042.1"/>
</dbReference>
<organism evidence="2 3">
    <name type="scientific">Planotetraspora mira</name>
    <dbReference type="NCBI Taxonomy" id="58121"/>
    <lineage>
        <taxon>Bacteria</taxon>
        <taxon>Bacillati</taxon>
        <taxon>Actinomycetota</taxon>
        <taxon>Actinomycetes</taxon>
        <taxon>Streptosporangiales</taxon>
        <taxon>Streptosporangiaceae</taxon>
        <taxon>Planotetraspora</taxon>
    </lineage>
</organism>
<name>A0A8J3TYR4_9ACTN</name>
<evidence type="ECO:0000313" key="3">
    <source>
        <dbReference type="Proteomes" id="UP000650628"/>
    </source>
</evidence>
<sequence length="287" mass="30334">MSQLSVELLSLGSAFTVVLFVLTDREARRRSRQVPRDAVERHPGLYELAYLAGGPRRVVLTALTALVRTKAVRLGGDGDIELASAGRRTNAVEDAAVTTLASRDGRLTVGELCAGMYGGAAIADLPERLTRQRLLLPPGYSAPGWSRRLLRLSTGIACGVVVLAAFERQPLSAVIALVAVVAGEAAWRVARANGRVPLTDAGRFVLARALTRHKEGNLRGMPDVAVALQGGSAADELEVRRGLGTVDVIPLDADGSWAWKPTRLPSDGHDDGSGNHTSGLPYGTGSY</sequence>
<dbReference type="Proteomes" id="UP000650628">
    <property type="component" value="Unassembled WGS sequence"/>
</dbReference>
<keyword evidence="3" id="KW-1185">Reference proteome</keyword>
<gene>
    <name evidence="2" type="ORF">Pmi06nite_72040</name>
</gene>
<dbReference type="InterPro" id="IPR026467">
    <property type="entry name" value="Ser/Gly_Cys_C_dom"/>
</dbReference>
<proteinExistence type="predicted"/>
<evidence type="ECO:0008006" key="4">
    <source>
        <dbReference type="Google" id="ProtNLM"/>
    </source>
</evidence>
<dbReference type="EMBL" id="BOOO01000042">
    <property type="protein sequence ID" value="GII33762.1"/>
    <property type="molecule type" value="Genomic_DNA"/>
</dbReference>
<accession>A0A8J3TYR4</accession>
<evidence type="ECO:0000313" key="2">
    <source>
        <dbReference type="EMBL" id="GII33762.1"/>
    </source>
</evidence>
<feature type="region of interest" description="Disordered" evidence="1">
    <location>
        <begin position="262"/>
        <end position="287"/>
    </location>
</feature>
<evidence type="ECO:0000256" key="1">
    <source>
        <dbReference type="SAM" id="MobiDB-lite"/>
    </source>
</evidence>
<comment type="caution">
    <text evidence="2">The sequence shown here is derived from an EMBL/GenBank/DDBJ whole genome shotgun (WGS) entry which is preliminary data.</text>
</comment>
<dbReference type="AlphaFoldDB" id="A0A8J3TYR4"/>